<proteinExistence type="predicted"/>
<dbReference type="SUPFAM" id="SSF48403">
    <property type="entry name" value="Ankyrin repeat"/>
    <property type="match status" value="1"/>
</dbReference>
<dbReference type="Gene3D" id="1.25.40.20">
    <property type="entry name" value="Ankyrin repeat-containing domain"/>
    <property type="match status" value="2"/>
</dbReference>
<keyword evidence="2" id="KW-1185">Reference proteome</keyword>
<gene>
    <name evidence="1" type="ORF">K469DRAFT_689323</name>
</gene>
<dbReference type="Proteomes" id="UP000800200">
    <property type="component" value="Unassembled WGS sequence"/>
</dbReference>
<dbReference type="Pfam" id="PF12796">
    <property type="entry name" value="Ank_2"/>
    <property type="match status" value="1"/>
</dbReference>
<reference evidence="1" key="1">
    <citation type="journal article" date="2020" name="Stud. Mycol.">
        <title>101 Dothideomycetes genomes: a test case for predicting lifestyles and emergence of pathogens.</title>
        <authorList>
            <person name="Haridas S."/>
            <person name="Albert R."/>
            <person name="Binder M."/>
            <person name="Bloem J."/>
            <person name="Labutti K."/>
            <person name="Salamov A."/>
            <person name="Andreopoulos B."/>
            <person name="Baker S."/>
            <person name="Barry K."/>
            <person name="Bills G."/>
            <person name="Bluhm B."/>
            <person name="Cannon C."/>
            <person name="Castanera R."/>
            <person name="Culley D."/>
            <person name="Daum C."/>
            <person name="Ezra D."/>
            <person name="Gonzalez J."/>
            <person name="Henrissat B."/>
            <person name="Kuo A."/>
            <person name="Liang C."/>
            <person name="Lipzen A."/>
            <person name="Lutzoni F."/>
            <person name="Magnuson J."/>
            <person name="Mondo S."/>
            <person name="Nolan M."/>
            <person name="Ohm R."/>
            <person name="Pangilinan J."/>
            <person name="Park H.-J."/>
            <person name="Ramirez L."/>
            <person name="Alfaro M."/>
            <person name="Sun H."/>
            <person name="Tritt A."/>
            <person name="Yoshinaga Y."/>
            <person name="Zwiers L.-H."/>
            <person name="Turgeon B."/>
            <person name="Goodwin S."/>
            <person name="Spatafora J."/>
            <person name="Crous P."/>
            <person name="Grigoriev I."/>
        </authorList>
    </citation>
    <scope>NUCLEOTIDE SEQUENCE</scope>
    <source>
        <strain evidence="1">CBS 207.26</strain>
    </source>
</reference>
<sequence>MLAVSGGHERIVEYLLENCTDATELNTANQTGRTPFWNAVKRKEWNIMVDTDSKDNKGKTPLMLAVEAEHTMIVKRFAAYSDTDFLARDHQDFTARDYTLNTAMKGFY</sequence>
<dbReference type="EMBL" id="ML994612">
    <property type="protein sequence ID" value="KAF2194308.1"/>
    <property type="molecule type" value="Genomic_DNA"/>
</dbReference>
<name>A0A6A6EU78_9PEZI</name>
<evidence type="ECO:0008006" key="3">
    <source>
        <dbReference type="Google" id="ProtNLM"/>
    </source>
</evidence>
<organism evidence="1 2">
    <name type="scientific">Zopfia rhizophila CBS 207.26</name>
    <dbReference type="NCBI Taxonomy" id="1314779"/>
    <lineage>
        <taxon>Eukaryota</taxon>
        <taxon>Fungi</taxon>
        <taxon>Dikarya</taxon>
        <taxon>Ascomycota</taxon>
        <taxon>Pezizomycotina</taxon>
        <taxon>Dothideomycetes</taxon>
        <taxon>Dothideomycetes incertae sedis</taxon>
        <taxon>Zopfiaceae</taxon>
        <taxon>Zopfia</taxon>
    </lineage>
</organism>
<dbReference type="OrthoDB" id="341259at2759"/>
<dbReference type="InterPro" id="IPR036770">
    <property type="entry name" value="Ankyrin_rpt-contain_sf"/>
</dbReference>
<protein>
    <recommendedName>
        <fullName evidence="3">Ankyrin</fullName>
    </recommendedName>
</protein>
<dbReference type="InterPro" id="IPR002110">
    <property type="entry name" value="Ankyrin_rpt"/>
</dbReference>
<evidence type="ECO:0000313" key="2">
    <source>
        <dbReference type="Proteomes" id="UP000800200"/>
    </source>
</evidence>
<accession>A0A6A6EU78</accession>
<evidence type="ECO:0000313" key="1">
    <source>
        <dbReference type="EMBL" id="KAF2194308.1"/>
    </source>
</evidence>
<dbReference type="AlphaFoldDB" id="A0A6A6EU78"/>